<evidence type="ECO:0000256" key="20">
    <source>
        <dbReference type="ARBA" id="ARBA00049035"/>
    </source>
</evidence>
<evidence type="ECO:0000256" key="13">
    <source>
        <dbReference type="ARBA" id="ARBA00022842"/>
    </source>
</evidence>
<dbReference type="SUPFAM" id="SSF53244">
    <property type="entry name" value="MurD-like peptide ligases, peptide-binding domain"/>
    <property type="match status" value="1"/>
</dbReference>
<dbReference type="PANTHER" id="PTHR11136">
    <property type="entry name" value="FOLYLPOLYGLUTAMATE SYNTHASE-RELATED"/>
    <property type="match status" value="1"/>
</dbReference>
<comment type="caution">
    <text evidence="25">The sequence shown here is derived from an EMBL/GenBank/DDBJ whole genome shotgun (WGS) entry which is preliminary data.</text>
</comment>
<evidence type="ECO:0000256" key="18">
    <source>
        <dbReference type="ARBA" id="ARBA00047493"/>
    </source>
</evidence>
<evidence type="ECO:0000256" key="1">
    <source>
        <dbReference type="ARBA" id="ARBA00001946"/>
    </source>
</evidence>
<dbReference type="GO" id="GO:0046656">
    <property type="term" value="P:folic acid biosynthetic process"/>
    <property type="evidence" value="ECO:0007669"/>
    <property type="project" value="UniProtKB-KW"/>
</dbReference>
<evidence type="ECO:0000256" key="11">
    <source>
        <dbReference type="ARBA" id="ARBA00022741"/>
    </source>
</evidence>
<evidence type="ECO:0000256" key="21">
    <source>
        <dbReference type="ARBA" id="ARBA00049161"/>
    </source>
</evidence>
<evidence type="ECO:0000256" key="10">
    <source>
        <dbReference type="ARBA" id="ARBA00022723"/>
    </source>
</evidence>
<evidence type="ECO:0000256" key="12">
    <source>
        <dbReference type="ARBA" id="ARBA00022840"/>
    </source>
</evidence>
<dbReference type="GO" id="GO:0008841">
    <property type="term" value="F:dihydrofolate synthase activity"/>
    <property type="evidence" value="ECO:0007669"/>
    <property type="project" value="UniProtKB-EC"/>
</dbReference>
<evidence type="ECO:0000313" key="26">
    <source>
        <dbReference type="Proteomes" id="UP000245533"/>
    </source>
</evidence>
<comment type="cofactor">
    <cofactor evidence="1">
        <name>Mg(2+)</name>
        <dbReference type="ChEBI" id="CHEBI:18420"/>
    </cofactor>
</comment>
<name>A0A316TVA8_9BACT</name>
<evidence type="ECO:0000313" key="25">
    <source>
        <dbReference type="EMBL" id="PWN06354.1"/>
    </source>
</evidence>
<comment type="pathway">
    <text evidence="3">Cofactor biosynthesis; tetrahydrofolate biosynthesis; 7,8-dihydrofolate from 2-amino-4-hydroxy-6-hydroxymethyl-7,8-dihydropteridine diphosphate and 4-aminobenzoate: step 2/2.</text>
</comment>
<dbReference type="InterPro" id="IPR004101">
    <property type="entry name" value="Mur_ligase_C"/>
</dbReference>
<dbReference type="PIRSF" id="PIRSF001563">
    <property type="entry name" value="Folylpolyglu_synth"/>
    <property type="match status" value="1"/>
</dbReference>
<evidence type="ECO:0000256" key="9">
    <source>
        <dbReference type="ARBA" id="ARBA00022598"/>
    </source>
</evidence>
<comment type="pathway">
    <text evidence="4">Cofactor biosynthesis; tetrahydrofolylpolyglutamate biosynthesis.</text>
</comment>
<dbReference type="EC" id="6.3.2.17" evidence="7"/>
<feature type="domain" description="Mur ligase C-terminal" evidence="23">
    <location>
        <begin position="313"/>
        <end position="419"/>
    </location>
</feature>
<organism evidence="25 26">
    <name type="scientific">Rhodohalobacter mucosus</name>
    <dbReference type="NCBI Taxonomy" id="2079485"/>
    <lineage>
        <taxon>Bacteria</taxon>
        <taxon>Pseudomonadati</taxon>
        <taxon>Balneolota</taxon>
        <taxon>Balneolia</taxon>
        <taxon>Balneolales</taxon>
        <taxon>Balneolaceae</taxon>
        <taxon>Rhodohalobacter</taxon>
    </lineage>
</organism>
<dbReference type="AlphaFoldDB" id="A0A316TVA8"/>
<dbReference type="Pfam" id="PF02875">
    <property type="entry name" value="Mur_ligase_C"/>
    <property type="match status" value="1"/>
</dbReference>
<evidence type="ECO:0000259" key="24">
    <source>
        <dbReference type="Pfam" id="PF08245"/>
    </source>
</evidence>
<evidence type="ECO:0000256" key="22">
    <source>
        <dbReference type="PIRNR" id="PIRNR001563"/>
    </source>
</evidence>
<dbReference type="FunFam" id="3.40.1190.10:FF:000011">
    <property type="entry name" value="Folylpolyglutamate synthase/dihydrofolate synthase"/>
    <property type="match status" value="1"/>
</dbReference>
<keyword evidence="11 22" id="KW-0547">Nucleotide-binding</keyword>
<evidence type="ECO:0000256" key="14">
    <source>
        <dbReference type="ARBA" id="ARBA00022909"/>
    </source>
</evidence>
<keyword evidence="9 22" id="KW-0436">Ligase</keyword>
<evidence type="ECO:0000256" key="3">
    <source>
        <dbReference type="ARBA" id="ARBA00004799"/>
    </source>
</evidence>
<evidence type="ECO:0000256" key="19">
    <source>
        <dbReference type="ARBA" id="ARBA00047808"/>
    </source>
</evidence>
<evidence type="ECO:0000256" key="4">
    <source>
        <dbReference type="ARBA" id="ARBA00005150"/>
    </source>
</evidence>
<comment type="catalytic activity">
    <reaction evidence="19">
        <text>10-formyltetrahydrofolyl-(gamma-L-Glu)(n) + L-glutamate + ATP = 10-formyltetrahydrofolyl-(gamma-L-Glu)(n+1) + ADP + phosphate + H(+)</text>
        <dbReference type="Rhea" id="RHEA:51904"/>
        <dbReference type="Rhea" id="RHEA-COMP:13088"/>
        <dbReference type="Rhea" id="RHEA-COMP:14300"/>
        <dbReference type="ChEBI" id="CHEBI:15378"/>
        <dbReference type="ChEBI" id="CHEBI:29985"/>
        <dbReference type="ChEBI" id="CHEBI:30616"/>
        <dbReference type="ChEBI" id="CHEBI:43474"/>
        <dbReference type="ChEBI" id="CHEBI:134413"/>
        <dbReference type="ChEBI" id="CHEBI:456216"/>
        <dbReference type="EC" id="6.3.2.17"/>
    </reaction>
</comment>
<comment type="function">
    <text evidence="2">Functions in two distinct reactions of the de novo folate biosynthetic pathway. Catalyzes the addition of a glutamate residue to dihydropteroate (7,8-dihydropteroate or H2Pte) to form dihydrofolate (7,8-dihydrofolate monoglutamate or H2Pte-Glu). Also catalyzes successive additions of L-glutamate to tetrahydrofolate or 10-formyltetrahydrofolate or 5,10-methylenetetrahydrofolate, leading to folylpolyglutamate derivatives.</text>
</comment>
<gene>
    <name evidence="25" type="ORF">DDZ15_11070</name>
</gene>
<dbReference type="Gene3D" id="3.40.1190.10">
    <property type="entry name" value="Mur-like, catalytic domain"/>
    <property type="match status" value="1"/>
</dbReference>
<evidence type="ECO:0000259" key="23">
    <source>
        <dbReference type="Pfam" id="PF02875"/>
    </source>
</evidence>
<dbReference type="GO" id="GO:0046872">
    <property type="term" value="F:metal ion binding"/>
    <property type="evidence" value="ECO:0007669"/>
    <property type="project" value="UniProtKB-KW"/>
</dbReference>
<dbReference type="PANTHER" id="PTHR11136:SF0">
    <property type="entry name" value="DIHYDROFOLATE SYNTHETASE-RELATED"/>
    <property type="match status" value="1"/>
</dbReference>
<dbReference type="GO" id="GO:0005737">
    <property type="term" value="C:cytoplasm"/>
    <property type="evidence" value="ECO:0007669"/>
    <property type="project" value="TreeGrafter"/>
</dbReference>
<evidence type="ECO:0000256" key="16">
    <source>
        <dbReference type="ARBA" id="ARBA00030592"/>
    </source>
</evidence>
<dbReference type="GO" id="GO:0005524">
    <property type="term" value="F:ATP binding"/>
    <property type="evidence" value="ECO:0007669"/>
    <property type="project" value="UniProtKB-KW"/>
</dbReference>
<reference evidence="25 26" key="1">
    <citation type="submission" date="2018-05" db="EMBL/GenBank/DDBJ databases">
        <title>Rhodohalobacter halophilus gen. nov., sp. nov., a moderately halophilic member of the family Balneolaceae.</title>
        <authorList>
            <person name="Liu Z.-W."/>
        </authorList>
    </citation>
    <scope>NUCLEOTIDE SEQUENCE [LARGE SCALE GENOMIC DNA]</scope>
    <source>
        <strain evidence="25 26">8A47</strain>
    </source>
</reference>
<evidence type="ECO:0000256" key="15">
    <source>
        <dbReference type="ARBA" id="ARBA00030048"/>
    </source>
</evidence>
<dbReference type="PROSITE" id="PS01012">
    <property type="entry name" value="FOLYLPOLYGLU_SYNT_2"/>
    <property type="match status" value="1"/>
</dbReference>
<evidence type="ECO:0000256" key="8">
    <source>
        <dbReference type="ARBA" id="ARBA00019357"/>
    </source>
</evidence>
<dbReference type="Proteomes" id="UP000245533">
    <property type="component" value="Unassembled WGS sequence"/>
</dbReference>
<evidence type="ECO:0000256" key="17">
    <source>
        <dbReference type="ARBA" id="ARBA00032510"/>
    </source>
</evidence>
<comment type="catalytic activity">
    <reaction evidence="21">
        <text>7,8-dihydropteroate + L-glutamate + ATP = 7,8-dihydrofolate + ADP + phosphate + H(+)</text>
        <dbReference type="Rhea" id="RHEA:23584"/>
        <dbReference type="ChEBI" id="CHEBI:15378"/>
        <dbReference type="ChEBI" id="CHEBI:17839"/>
        <dbReference type="ChEBI" id="CHEBI:29985"/>
        <dbReference type="ChEBI" id="CHEBI:30616"/>
        <dbReference type="ChEBI" id="CHEBI:43474"/>
        <dbReference type="ChEBI" id="CHEBI:57451"/>
        <dbReference type="ChEBI" id="CHEBI:456216"/>
        <dbReference type="EC" id="6.3.2.12"/>
    </reaction>
</comment>
<dbReference type="GO" id="GO:0004326">
    <property type="term" value="F:tetrahydrofolylpolyglutamate synthase activity"/>
    <property type="evidence" value="ECO:0007669"/>
    <property type="project" value="UniProtKB-EC"/>
</dbReference>
<accession>A0A316TVA8</accession>
<evidence type="ECO:0000256" key="2">
    <source>
        <dbReference type="ARBA" id="ARBA00002714"/>
    </source>
</evidence>
<dbReference type="InterPro" id="IPR001645">
    <property type="entry name" value="Folylpolyglutamate_synth"/>
</dbReference>
<feature type="domain" description="Mur ligase central" evidence="24">
    <location>
        <begin position="58"/>
        <end position="228"/>
    </location>
</feature>
<evidence type="ECO:0000256" key="6">
    <source>
        <dbReference type="ARBA" id="ARBA00013023"/>
    </source>
</evidence>
<dbReference type="InterPro" id="IPR036615">
    <property type="entry name" value="Mur_ligase_C_dom_sf"/>
</dbReference>
<comment type="catalytic activity">
    <reaction evidence="20">
        <text>(6R)-5,10-methylenetetrahydrofolyl-(gamma-L-Glu)(n) + L-glutamate + ATP = (6R)-5,10-methylenetetrahydrofolyl-(gamma-L-Glu)(n+1) + ADP + phosphate + H(+)</text>
        <dbReference type="Rhea" id="RHEA:51912"/>
        <dbReference type="Rhea" id="RHEA-COMP:13257"/>
        <dbReference type="Rhea" id="RHEA-COMP:13258"/>
        <dbReference type="ChEBI" id="CHEBI:15378"/>
        <dbReference type="ChEBI" id="CHEBI:29985"/>
        <dbReference type="ChEBI" id="CHEBI:30616"/>
        <dbReference type="ChEBI" id="CHEBI:43474"/>
        <dbReference type="ChEBI" id="CHEBI:136572"/>
        <dbReference type="ChEBI" id="CHEBI:456216"/>
        <dbReference type="EC" id="6.3.2.17"/>
    </reaction>
</comment>
<evidence type="ECO:0000256" key="5">
    <source>
        <dbReference type="ARBA" id="ARBA00008276"/>
    </source>
</evidence>
<comment type="catalytic activity">
    <reaction evidence="18">
        <text>(6S)-5,6,7,8-tetrahydrofolyl-(gamma-L-Glu)(n) + L-glutamate + ATP = (6S)-5,6,7,8-tetrahydrofolyl-(gamma-L-Glu)(n+1) + ADP + phosphate + H(+)</text>
        <dbReference type="Rhea" id="RHEA:10580"/>
        <dbReference type="Rhea" id="RHEA-COMP:14738"/>
        <dbReference type="Rhea" id="RHEA-COMP:14740"/>
        <dbReference type="ChEBI" id="CHEBI:15378"/>
        <dbReference type="ChEBI" id="CHEBI:29985"/>
        <dbReference type="ChEBI" id="CHEBI:30616"/>
        <dbReference type="ChEBI" id="CHEBI:43474"/>
        <dbReference type="ChEBI" id="CHEBI:141005"/>
        <dbReference type="ChEBI" id="CHEBI:456216"/>
        <dbReference type="EC" id="6.3.2.17"/>
    </reaction>
</comment>
<evidence type="ECO:0000256" key="7">
    <source>
        <dbReference type="ARBA" id="ARBA00013025"/>
    </source>
</evidence>
<dbReference type="EC" id="6.3.2.12" evidence="6"/>
<comment type="similarity">
    <text evidence="5 22">Belongs to the folylpolyglutamate synthase family.</text>
</comment>
<protein>
    <recommendedName>
        <fullName evidence="8">Dihydrofolate synthase/folylpolyglutamate synthase</fullName>
        <ecNumber evidence="6">6.3.2.12</ecNumber>
        <ecNumber evidence="7">6.3.2.17</ecNumber>
    </recommendedName>
    <alternativeName>
        <fullName evidence="17">Folylpoly-gamma-glutamate synthetase-dihydrofolate synthetase</fullName>
    </alternativeName>
    <alternativeName>
        <fullName evidence="15">Folylpolyglutamate synthetase</fullName>
    </alternativeName>
    <alternativeName>
        <fullName evidence="16">Tetrahydrofolylpolyglutamate synthase</fullName>
    </alternativeName>
</protein>
<dbReference type="InterPro" id="IPR013221">
    <property type="entry name" value="Mur_ligase_cen"/>
</dbReference>
<keyword evidence="10" id="KW-0479">Metal-binding</keyword>
<dbReference type="Pfam" id="PF08245">
    <property type="entry name" value="Mur_ligase_M"/>
    <property type="match status" value="1"/>
</dbReference>
<proteinExistence type="inferred from homology"/>
<dbReference type="InterPro" id="IPR018109">
    <property type="entry name" value="Folylpolyglutamate_synth_CS"/>
</dbReference>
<keyword evidence="13" id="KW-0460">Magnesium</keyword>
<keyword evidence="26" id="KW-1185">Reference proteome</keyword>
<dbReference type="NCBIfam" id="TIGR01499">
    <property type="entry name" value="folC"/>
    <property type="match status" value="1"/>
</dbReference>
<keyword evidence="14" id="KW-0289">Folate biosynthesis</keyword>
<sequence>MTDQPMRFETIEQVEKYLESIPKFGLTGSGAANFNLDRMIRFCSRLGNPQDRFPCIHVAGTNGKGTVCQMLAAVYQTAGYRTGLYTSPHLLDVKERFRINAEEIDDSSLLAFFRENDALIAEEKLTYFELTTVIAFWYFSREKVDIAILETGLGGRLDATNVVNPLVSVITSIGMDHADILGDSIEKIAAEKAGIIKPGKPFVIGNLKKKAREVICRIAAEKGAECLEADTARPVVEDDTFQFEGTGRYKGVRFHSSAEGRKRIDAINAAMTMMATERACERLMVKPEAITEGIERLNSLFPRHAHFERLLPDVEWYFDGAHNAESVEILIDELLSRAPAHEWTVVLSFMSDKLTGEVASLWNRFPRILYYVQDRERAAREEQMKRHFPEGEQITDLKEVFSREQELSKSELVIFSGSFYFYEKIRRWMGTMSA</sequence>
<dbReference type="Gene3D" id="3.90.190.20">
    <property type="entry name" value="Mur ligase, C-terminal domain"/>
    <property type="match status" value="1"/>
</dbReference>
<dbReference type="InterPro" id="IPR036565">
    <property type="entry name" value="Mur-like_cat_sf"/>
</dbReference>
<dbReference type="SUPFAM" id="SSF53623">
    <property type="entry name" value="MurD-like peptide ligases, catalytic domain"/>
    <property type="match status" value="1"/>
</dbReference>
<dbReference type="EMBL" id="QGGB01000007">
    <property type="protein sequence ID" value="PWN06354.1"/>
    <property type="molecule type" value="Genomic_DNA"/>
</dbReference>
<keyword evidence="12 22" id="KW-0067">ATP-binding</keyword>